<evidence type="ECO:0000259" key="3">
    <source>
        <dbReference type="PROSITE" id="PS50002"/>
    </source>
</evidence>
<dbReference type="PANTHER" id="PTHR10654:SF18">
    <property type="entry name" value="IP17195P"/>
    <property type="match status" value="1"/>
</dbReference>
<evidence type="ECO:0000256" key="1">
    <source>
        <dbReference type="ARBA" id="ARBA00022443"/>
    </source>
</evidence>
<dbReference type="SMART" id="SM00326">
    <property type="entry name" value="SH3"/>
    <property type="match status" value="1"/>
</dbReference>
<proteinExistence type="predicted"/>
<dbReference type="PANTHER" id="PTHR10654">
    <property type="entry name" value="CAS SCAFFOLDING PROTEIN"/>
    <property type="match status" value="1"/>
</dbReference>
<dbReference type="Proteomes" id="UP000230423">
    <property type="component" value="Unassembled WGS sequence"/>
</dbReference>
<dbReference type="GO" id="GO:0005886">
    <property type="term" value="C:plasma membrane"/>
    <property type="evidence" value="ECO:0007669"/>
    <property type="project" value="TreeGrafter"/>
</dbReference>
<dbReference type="OrthoDB" id="435430at2759"/>
<dbReference type="GO" id="GO:0016477">
    <property type="term" value="P:cell migration"/>
    <property type="evidence" value="ECO:0007669"/>
    <property type="project" value="TreeGrafter"/>
</dbReference>
<evidence type="ECO:0000313" key="4">
    <source>
        <dbReference type="EMBL" id="PIO73789.1"/>
    </source>
</evidence>
<organism evidence="4 5">
    <name type="scientific">Teladorsagia circumcincta</name>
    <name type="common">Brown stomach worm</name>
    <name type="synonym">Ostertagia circumcincta</name>
    <dbReference type="NCBI Taxonomy" id="45464"/>
    <lineage>
        <taxon>Eukaryota</taxon>
        <taxon>Metazoa</taxon>
        <taxon>Ecdysozoa</taxon>
        <taxon>Nematoda</taxon>
        <taxon>Chromadorea</taxon>
        <taxon>Rhabditida</taxon>
        <taxon>Rhabditina</taxon>
        <taxon>Rhabditomorpha</taxon>
        <taxon>Strongyloidea</taxon>
        <taxon>Trichostrongylidae</taxon>
        <taxon>Teladorsagia</taxon>
    </lineage>
</organism>
<name>A0A2G9UU81_TELCI</name>
<dbReference type="InterPro" id="IPR001452">
    <property type="entry name" value="SH3_domain"/>
</dbReference>
<dbReference type="InterPro" id="IPR037362">
    <property type="entry name" value="CAS_fam"/>
</dbReference>
<dbReference type="Gene3D" id="2.30.30.40">
    <property type="entry name" value="SH3 Domains"/>
    <property type="match status" value="1"/>
</dbReference>
<dbReference type="EMBL" id="KZ345386">
    <property type="protein sequence ID" value="PIO73789.1"/>
    <property type="molecule type" value="Genomic_DNA"/>
</dbReference>
<dbReference type="AlphaFoldDB" id="A0A2G9UU81"/>
<sequence length="285" mass="33396">MALHGDGCRFCDEAERELHVIANELDCSKQDSCESNGSNRFQPYRRPILLQHFPLFRLNDNDCLRDEDFDEDDPNRNDPYRPKWEALSKESTELLLQKLEPRAVFNGHSHRGCKKRFKGFAPMFKPGYPEQVVFLRMRAVRPSLHWPLCPAFLSVFVIRYAVSRTIMREPMFTTQSPENEVSVARAIYNNESEFDEELPFQRGDVLRVLSERPEIEGISEGWWLCVDKDGRKGLAPANRLQVMHRFDKGFFQVANPLFDDFYMFNQPSSSPFDDPFFRVAYYTIM</sequence>
<dbReference type="PRINTS" id="PR00452">
    <property type="entry name" value="SH3DOMAIN"/>
</dbReference>
<dbReference type="GO" id="GO:0005737">
    <property type="term" value="C:cytoplasm"/>
    <property type="evidence" value="ECO:0007669"/>
    <property type="project" value="TreeGrafter"/>
</dbReference>
<dbReference type="GO" id="GO:0007169">
    <property type="term" value="P:cell surface receptor protein tyrosine kinase signaling pathway"/>
    <property type="evidence" value="ECO:0007669"/>
    <property type="project" value="TreeGrafter"/>
</dbReference>
<keyword evidence="1 2" id="KW-0728">SH3 domain</keyword>
<gene>
    <name evidence="4" type="ORF">TELCIR_04230</name>
</gene>
<accession>A0A2G9UU81</accession>
<keyword evidence="5" id="KW-1185">Reference proteome</keyword>
<protein>
    <submittedName>
        <fullName evidence="4">Variant SH3 domain protein</fullName>
    </submittedName>
</protein>
<dbReference type="Pfam" id="PF14604">
    <property type="entry name" value="SH3_9"/>
    <property type="match status" value="1"/>
</dbReference>
<dbReference type="PROSITE" id="PS50002">
    <property type="entry name" value="SH3"/>
    <property type="match status" value="1"/>
</dbReference>
<feature type="domain" description="SH3" evidence="3">
    <location>
        <begin position="179"/>
        <end position="245"/>
    </location>
</feature>
<reference evidence="4 5" key="1">
    <citation type="submission" date="2015-09" db="EMBL/GenBank/DDBJ databases">
        <title>Draft genome of the parasitic nematode Teladorsagia circumcincta isolate WARC Sus (inbred).</title>
        <authorList>
            <person name="Mitreva M."/>
        </authorList>
    </citation>
    <scope>NUCLEOTIDE SEQUENCE [LARGE SCALE GENOMIC DNA]</scope>
    <source>
        <strain evidence="4 5">S</strain>
    </source>
</reference>
<evidence type="ECO:0000313" key="5">
    <source>
        <dbReference type="Proteomes" id="UP000230423"/>
    </source>
</evidence>
<dbReference type="SUPFAM" id="SSF50044">
    <property type="entry name" value="SH3-domain"/>
    <property type="match status" value="1"/>
</dbReference>
<dbReference type="InterPro" id="IPR036028">
    <property type="entry name" value="SH3-like_dom_sf"/>
</dbReference>
<evidence type="ECO:0000256" key="2">
    <source>
        <dbReference type="PROSITE-ProRule" id="PRU00192"/>
    </source>
</evidence>